<evidence type="ECO:0000256" key="1">
    <source>
        <dbReference type="ARBA" id="ARBA00022801"/>
    </source>
</evidence>
<protein>
    <submittedName>
        <fullName evidence="6">Phospholipase, patatin family</fullName>
    </submittedName>
</protein>
<keyword evidence="3 4" id="KW-0443">Lipid metabolism</keyword>
<accession>D1PUT4</accession>
<dbReference type="HOGENOM" id="CLU_047251_2_1_10"/>
<dbReference type="PROSITE" id="PS51635">
    <property type="entry name" value="PNPLA"/>
    <property type="match status" value="1"/>
</dbReference>
<feature type="domain" description="PNPLA" evidence="5">
    <location>
        <begin position="23"/>
        <end position="183"/>
    </location>
</feature>
<sequence length="299" mass="33023">MISLKELWNLFLKHHKASKDVALVLSGGGAKGWAHIGAIESLIAHGYRITSVAGTSMGALVGGFYAAGKMGELKQIAEGMTRMRMYRILGFAPHTDHIASDSRVMEILDRLIGDTAIEDLPIPYCCSASDLVSGKEVVFRQGSLKMAIRASISIPLFFKPIRMSNHAYVDGSIHNALPLDRVERKKGDLLVAVNVSAPDEEPDTTFVGNGQTRGKEGNNDLWIKSVFRKAEPTSNYMNLTTRITKLTIQNNTEMALRLTPPDIYVNLPMDGFGLFDFEKAAELISYGRRKMDEILQHRA</sequence>
<evidence type="ECO:0000313" key="6">
    <source>
        <dbReference type="EMBL" id="EFA44923.1"/>
    </source>
</evidence>
<dbReference type="PANTHER" id="PTHR14226:SF76">
    <property type="entry name" value="NTE FAMILY PROTEIN RSSA"/>
    <property type="match status" value="1"/>
</dbReference>
<keyword evidence="1 4" id="KW-0378">Hydrolase</keyword>
<keyword evidence="7" id="KW-1185">Reference proteome</keyword>
<feature type="active site" description="Nucleophile" evidence="4">
    <location>
        <position position="56"/>
    </location>
</feature>
<dbReference type="GO" id="GO:0016787">
    <property type="term" value="F:hydrolase activity"/>
    <property type="evidence" value="ECO:0007669"/>
    <property type="project" value="UniProtKB-UniRule"/>
</dbReference>
<evidence type="ECO:0000256" key="4">
    <source>
        <dbReference type="PROSITE-ProRule" id="PRU01161"/>
    </source>
</evidence>
<evidence type="ECO:0000256" key="3">
    <source>
        <dbReference type="ARBA" id="ARBA00023098"/>
    </source>
</evidence>
<gene>
    <name evidence="6" type="ORF">HMPREF0645_0719</name>
</gene>
<dbReference type="OrthoDB" id="9770965at2"/>
<evidence type="ECO:0000313" key="7">
    <source>
        <dbReference type="Proteomes" id="UP000003160"/>
    </source>
</evidence>
<comment type="caution">
    <text evidence="4">Lacks conserved residue(s) required for the propagation of feature annotation.</text>
</comment>
<dbReference type="PANTHER" id="PTHR14226">
    <property type="entry name" value="NEUROPATHY TARGET ESTERASE/SWISS CHEESE D.MELANOGASTER"/>
    <property type="match status" value="1"/>
</dbReference>
<dbReference type="InterPro" id="IPR016035">
    <property type="entry name" value="Acyl_Trfase/lysoPLipase"/>
</dbReference>
<dbReference type="Gene3D" id="3.40.1090.10">
    <property type="entry name" value="Cytosolic phospholipase A2 catalytic domain"/>
    <property type="match status" value="2"/>
</dbReference>
<dbReference type="eggNOG" id="COG1752">
    <property type="taxonomic scope" value="Bacteria"/>
</dbReference>
<feature type="short sequence motif" description="GXSXG" evidence="4">
    <location>
        <begin position="54"/>
        <end position="58"/>
    </location>
</feature>
<dbReference type="Proteomes" id="UP000003160">
    <property type="component" value="Unassembled WGS sequence"/>
</dbReference>
<dbReference type="InterPro" id="IPR002641">
    <property type="entry name" value="PNPLA_dom"/>
</dbReference>
<dbReference type="GO" id="GO:0016042">
    <property type="term" value="P:lipid catabolic process"/>
    <property type="evidence" value="ECO:0007669"/>
    <property type="project" value="UniProtKB-UniRule"/>
</dbReference>
<reference evidence="6 7" key="1">
    <citation type="submission" date="2009-10" db="EMBL/GenBank/DDBJ databases">
        <authorList>
            <person name="Qin X."/>
            <person name="Bachman B."/>
            <person name="Battles P."/>
            <person name="Bell A."/>
            <person name="Bess C."/>
            <person name="Bickham C."/>
            <person name="Chaboub L."/>
            <person name="Chen D."/>
            <person name="Coyle M."/>
            <person name="Deiros D.R."/>
            <person name="Dinh H."/>
            <person name="Forbes L."/>
            <person name="Fowler G."/>
            <person name="Francisco L."/>
            <person name="Fu Q."/>
            <person name="Gubbala S."/>
            <person name="Hale W."/>
            <person name="Han Y."/>
            <person name="Hemphill L."/>
            <person name="Highlander S.K."/>
            <person name="Hirani K."/>
            <person name="Hogues M."/>
            <person name="Jackson L."/>
            <person name="Jakkamsetti A."/>
            <person name="Javaid M."/>
            <person name="Jiang H."/>
            <person name="Korchina V."/>
            <person name="Kovar C."/>
            <person name="Lara F."/>
            <person name="Lee S."/>
            <person name="Mata R."/>
            <person name="Mathew T."/>
            <person name="Moen C."/>
            <person name="Morales K."/>
            <person name="Munidasa M."/>
            <person name="Nazareth L."/>
            <person name="Ngo R."/>
            <person name="Nguyen L."/>
            <person name="Okwuonu G."/>
            <person name="Ongeri F."/>
            <person name="Patil S."/>
            <person name="Petrosino J."/>
            <person name="Pham C."/>
            <person name="Pham P."/>
            <person name="Pu L.-L."/>
            <person name="Puazo M."/>
            <person name="Raj R."/>
            <person name="Reid J."/>
            <person name="Rouhana J."/>
            <person name="Saada N."/>
            <person name="Shang Y."/>
            <person name="Simmons D."/>
            <person name="Thornton R."/>
            <person name="Warren J."/>
            <person name="Weissenberger G."/>
            <person name="Zhang J."/>
            <person name="Zhang L."/>
            <person name="Zhou C."/>
            <person name="Zhu D."/>
            <person name="Muzny D."/>
            <person name="Worley K."/>
            <person name="Gibbs R."/>
        </authorList>
    </citation>
    <scope>NUCLEOTIDE SEQUENCE [LARGE SCALE GENOMIC DNA]</scope>
    <source>
        <strain evidence="6 7">DSM 17361</strain>
    </source>
</reference>
<dbReference type="InterPro" id="IPR050301">
    <property type="entry name" value="NTE"/>
</dbReference>
<feature type="short sequence motif" description="GXGXXG" evidence="4">
    <location>
        <begin position="27"/>
        <end position="32"/>
    </location>
</feature>
<dbReference type="SUPFAM" id="SSF52151">
    <property type="entry name" value="FabD/lysophospholipase-like"/>
    <property type="match status" value="1"/>
</dbReference>
<name>D1PUT4_9BACT</name>
<feature type="active site" description="Proton acceptor" evidence="4">
    <location>
        <position position="170"/>
    </location>
</feature>
<comment type="caution">
    <text evidence="6">The sequence shown here is derived from an EMBL/GenBank/DDBJ whole genome shotgun (WGS) entry which is preliminary data.</text>
</comment>
<dbReference type="AlphaFoldDB" id="D1PUT4"/>
<evidence type="ECO:0000256" key="2">
    <source>
        <dbReference type="ARBA" id="ARBA00022963"/>
    </source>
</evidence>
<dbReference type="EMBL" id="ACKS01000031">
    <property type="protein sequence ID" value="EFA44923.1"/>
    <property type="molecule type" value="Genomic_DNA"/>
</dbReference>
<dbReference type="RefSeq" id="WP_007172833.1">
    <property type="nucleotide sequence ID" value="NZ_GG704780.1"/>
</dbReference>
<dbReference type="Pfam" id="PF01734">
    <property type="entry name" value="Patatin"/>
    <property type="match status" value="1"/>
</dbReference>
<proteinExistence type="predicted"/>
<evidence type="ECO:0000259" key="5">
    <source>
        <dbReference type="PROSITE" id="PS51635"/>
    </source>
</evidence>
<keyword evidence="2 4" id="KW-0442">Lipid degradation</keyword>
<organism evidence="6 7">
    <name type="scientific">Hallella bergensis DSM 17361</name>
    <dbReference type="NCBI Taxonomy" id="585502"/>
    <lineage>
        <taxon>Bacteria</taxon>
        <taxon>Pseudomonadati</taxon>
        <taxon>Bacteroidota</taxon>
        <taxon>Bacteroidia</taxon>
        <taxon>Bacteroidales</taxon>
        <taxon>Prevotellaceae</taxon>
        <taxon>Hallella</taxon>
    </lineage>
</organism>